<dbReference type="OrthoDB" id="104542at2"/>
<protein>
    <recommendedName>
        <fullName evidence="3">V8-like Glu-specific endopeptidase</fullName>
    </recommendedName>
</protein>
<dbReference type="EMBL" id="LT963352">
    <property type="protein sequence ID" value="SOR76678.1"/>
    <property type="molecule type" value="Genomic_DNA"/>
</dbReference>
<dbReference type="InterPro" id="IPR009003">
    <property type="entry name" value="Peptidase_S1_PA"/>
</dbReference>
<organism evidence="1 2">
    <name type="scientific">Streptomyces chartreusis NRRL 3882</name>
    <dbReference type="NCBI Taxonomy" id="1079985"/>
    <lineage>
        <taxon>Bacteria</taxon>
        <taxon>Bacillati</taxon>
        <taxon>Actinomycetota</taxon>
        <taxon>Actinomycetes</taxon>
        <taxon>Kitasatosporales</taxon>
        <taxon>Streptomycetaceae</taxon>
        <taxon>Streptomyces</taxon>
    </lineage>
</organism>
<sequence>MQRKDLIHPAFRELADIQASEQEALLSKPNVVGVGLGYKYVGGQRTDQQALVALVETKLGKDLLARDDLVALSGDTPLDVMEVGPLFAGVGPALAPNVSMHMMDGVMEVARGRQATQEPLDERSPTAGAREFLAPAPVAPGLAPGRAQALTPRVRPACGGVSIGHYKITAGTLGSCVYDGQSFPGVPPKYYVLSNNHVLANSNNARIGDPVLQPGPYDGGTPENDTIAWLSRYVPIKYIQDGAAPLNYVDAAIAEADFRNLDRRLYWVGDIKRINSAPQIDTVVQKCGRTTNYTTGRVLNINATVDVNYGEGRVARFANQILTTPMSAGGDSGSLVCDLEEGAVGLLFAGSPNVTIMNPIPLVEQLLGITITETR</sequence>
<gene>
    <name evidence="1" type="ORF">SCNRRL3882_0161</name>
</gene>
<evidence type="ECO:0000313" key="1">
    <source>
        <dbReference type="EMBL" id="SOR76678.1"/>
    </source>
</evidence>
<keyword evidence="2" id="KW-1185">Reference proteome</keyword>
<dbReference type="Gene3D" id="2.40.10.10">
    <property type="entry name" value="Trypsin-like serine proteases"/>
    <property type="match status" value="1"/>
</dbReference>
<accession>A0A2N9B034</accession>
<proteinExistence type="predicted"/>
<dbReference type="SUPFAM" id="SSF50494">
    <property type="entry name" value="Trypsin-like serine proteases"/>
    <property type="match status" value="1"/>
</dbReference>
<evidence type="ECO:0000313" key="2">
    <source>
        <dbReference type="Proteomes" id="UP000235464"/>
    </source>
</evidence>
<dbReference type="InterPro" id="IPR043504">
    <property type="entry name" value="Peptidase_S1_PA_chymotrypsin"/>
</dbReference>
<evidence type="ECO:0008006" key="3">
    <source>
        <dbReference type="Google" id="ProtNLM"/>
    </source>
</evidence>
<dbReference type="AlphaFoldDB" id="A0A2N9B034"/>
<name>A0A2N9B034_STRCX</name>
<dbReference type="RefSeq" id="WP_010048430.1">
    <property type="nucleotide sequence ID" value="NZ_LT962942.1"/>
</dbReference>
<reference evidence="2" key="1">
    <citation type="submission" date="2017-11" db="EMBL/GenBank/DDBJ databases">
        <authorList>
            <person name="Wibberg D."/>
        </authorList>
    </citation>
    <scope>NUCLEOTIDE SEQUENCE [LARGE SCALE GENOMIC DNA]</scope>
</reference>
<dbReference type="Proteomes" id="UP000235464">
    <property type="component" value="Chromosome I"/>
</dbReference>